<name>A0A7H1Q299_9ACTN</name>
<gene>
    <name evidence="1" type="ORF">HEP81_04150</name>
</gene>
<dbReference type="RefSeq" id="WP_037653439.1">
    <property type="nucleotide sequence ID" value="NZ_CP051006.1"/>
</dbReference>
<organism evidence="1 2">
    <name type="scientific">Streptomyces griseofuscus</name>
    <dbReference type="NCBI Taxonomy" id="146922"/>
    <lineage>
        <taxon>Bacteria</taxon>
        <taxon>Bacillati</taxon>
        <taxon>Actinomycetota</taxon>
        <taxon>Actinomycetes</taxon>
        <taxon>Kitasatosporales</taxon>
        <taxon>Streptomycetaceae</taxon>
        <taxon>Streptomyces</taxon>
    </lineage>
</organism>
<dbReference type="KEGG" id="sgf:HEP81_04150"/>
<reference evidence="1 2" key="1">
    <citation type="submission" date="2020-04" db="EMBL/GenBank/DDBJ databases">
        <title>Characterization and engineering of Streptomyces griseofuscus DSM40191 as a potential heterologous host for expression of BGCs.</title>
        <authorList>
            <person name="Gren T."/>
            <person name="Whitford C.M."/>
            <person name="Mohite O.S."/>
            <person name="Joergensen T.S."/>
            <person name="Nielsen J.B."/>
            <person name="Lee S.Y."/>
            <person name="Weber T."/>
        </authorList>
    </citation>
    <scope>NUCLEOTIDE SEQUENCE [LARGE SCALE GENOMIC DNA]</scope>
    <source>
        <strain evidence="1 2">DSM 40191</strain>
    </source>
</reference>
<sequence length="117" mass="12796">MDAGRGTALRHVRASPSPRPCRFLLDEYPLEDDRELLGGVCRDRGLRRVAARGWTTPDGTRTRICLLQFHTGLVAGEVQQAYLLAGDVIGLVVQSRKGGARAVPFQQTVALQEELLG</sequence>
<dbReference type="Proteomes" id="UP000516422">
    <property type="component" value="Chromosome"/>
</dbReference>
<proteinExistence type="predicted"/>
<dbReference type="AlphaFoldDB" id="A0A7H1Q299"/>
<accession>A0A7H1Q299</accession>
<evidence type="ECO:0000313" key="1">
    <source>
        <dbReference type="EMBL" id="QNT94429.1"/>
    </source>
</evidence>
<dbReference type="EMBL" id="CP051006">
    <property type="protein sequence ID" value="QNT94429.1"/>
    <property type="molecule type" value="Genomic_DNA"/>
</dbReference>
<dbReference type="GeneID" id="91467918"/>
<protein>
    <submittedName>
        <fullName evidence="1">Uncharacterized protein</fullName>
    </submittedName>
</protein>
<evidence type="ECO:0000313" key="2">
    <source>
        <dbReference type="Proteomes" id="UP000516422"/>
    </source>
</evidence>